<feature type="domain" description="PPM-type phosphatase" evidence="3">
    <location>
        <begin position="555"/>
        <end position="807"/>
    </location>
</feature>
<name>A0A4P6K1K7_KTERU</name>
<feature type="signal peptide" evidence="2">
    <location>
        <begin position="1"/>
        <end position="40"/>
    </location>
</feature>
<feature type="transmembrane region" description="Helical" evidence="1">
    <location>
        <begin position="361"/>
        <end position="385"/>
    </location>
</feature>
<dbReference type="InterPro" id="IPR015655">
    <property type="entry name" value="PP2C"/>
</dbReference>
<dbReference type="InterPro" id="IPR001932">
    <property type="entry name" value="PPM-type_phosphatase-like_dom"/>
</dbReference>
<evidence type="ECO:0000313" key="4">
    <source>
        <dbReference type="EMBL" id="QBD81356.1"/>
    </source>
</evidence>
<keyword evidence="5" id="KW-1185">Reference proteome</keyword>
<dbReference type="CDD" id="cd00143">
    <property type="entry name" value="PP2Cc"/>
    <property type="match status" value="1"/>
</dbReference>
<dbReference type="RefSeq" id="WP_129892417.1">
    <property type="nucleotide sequence ID" value="NZ_CP035758.1"/>
</dbReference>
<evidence type="ECO:0000256" key="2">
    <source>
        <dbReference type="SAM" id="SignalP"/>
    </source>
</evidence>
<dbReference type="SMART" id="SM00332">
    <property type="entry name" value="PP2Cc"/>
    <property type="match status" value="1"/>
</dbReference>
<dbReference type="PANTHER" id="PTHR47992">
    <property type="entry name" value="PROTEIN PHOSPHATASE"/>
    <property type="match status" value="1"/>
</dbReference>
<keyword evidence="1" id="KW-0812">Transmembrane</keyword>
<proteinExistence type="predicted"/>
<gene>
    <name evidence="4" type="ORF">EPA93_37430</name>
</gene>
<keyword evidence="1" id="KW-1133">Transmembrane helix</keyword>
<organism evidence="4 5">
    <name type="scientific">Ktedonosporobacter rubrisoli</name>
    <dbReference type="NCBI Taxonomy" id="2509675"/>
    <lineage>
        <taxon>Bacteria</taxon>
        <taxon>Bacillati</taxon>
        <taxon>Chloroflexota</taxon>
        <taxon>Ktedonobacteria</taxon>
        <taxon>Ktedonobacterales</taxon>
        <taxon>Ktedonosporobacteraceae</taxon>
        <taxon>Ktedonosporobacter</taxon>
    </lineage>
</organism>
<keyword evidence="1" id="KW-0472">Membrane</keyword>
<dbReference type="SMART" id="SM00331">
    <property type="entry name" value="PP2C_SIG"/>
    <property type="match status" value="1"/>
</dbReference>
<evidence type="ECO:0000313" key="5">
    <source>
        <dbReference type="Proteomes" id="UP000290365"/>
    </source>
</evidence>
<dbReference type="PROSITE" id="PS51746">
    <property type="entry name" value="PPM_2"/>
    <property type="match status" value="1"/>
</dbReference>
<feature type="chain" id="PRO_5020316414" description="PPM-type phosphatase domain-containing protein" evidence="2">
    <location>
        <begin position="41"/>
        <end position="833"/>
    </location>
</feature>
<dbReference type="Pfam" id="PF13672">
    <property type="entry name" value="PP2C_2"/>
    <property type="match status" value="1"/>
</dbReference>
<keyword evidence="2" id="KW-0732">Signal</keyword>
<dbReference type="KEGG" id="kbs:EPA93_37430"/>
<dbReference type="OrthoDB" id="152713at2"/>
<reference evidence="4 5" key="1">
    <citation type="submission" date="2019-01" db="EMBL/GenBank/DDBJ databases">
        <title>Ktedonosporobacter rubrisoli SCAWS-G2.</title>
        <authorList>
            <person name="Huang Y."/>
            <person name="Yan B."/>
        </authorList>
    </citation>
    <scope>NUCLEOTIDE SEQUENCE [LARGE SCALE GENOMIC DNA]</scope>
    <source>
        <strain evidence="4 5">SCAWS-G2</strain>
    </source>
</reference>
<dbReference type="SUPFAM" id="SSF81606">
    <property type="entry name" value="PP2C-like"/>
    <property type="match status" value="1"/>
</dbReference>
<accession>A0A4P6K1K7</accession>
<sequence length="833" mass="89916">MSTHSFKTTRKRRASWYACSILGGFLIALQAVLVSPTAFAASTSVADMPRDVVRPGVSVVRLIASYTQAETENRPAPNEIKCTGLGVLIDSWPSTNSSDQNNWILTDGNLVGSSGEVSCISSHPAAKLSSVELIFSNLYNPEFIAYTLSVPLTIRCLKDNNCSNGPALFAFNTDSAHTLPFLSIANTNTASAHGIELTKSSSSLSTPPLANNNNAALNAQYEQVARQFLSPNSIALNTMQGSEPGTPLVNQDGELTGLHLQDSASLTLSDIKQFLKQQPELAVPHLNTVADSWARGITDYYQLKNYTDAHIAFQSAAQANPQFAAAADFAKLSLNAAGSGEQRNPSLDQQQNSISLFGLSLPLWLLSIVGLGILIGLLILASLLFGRSRALRKRREHALNAEYAEAERKAAIDAERIAAMEAQQQTWTQPTAPIPNETPASVSNASTHPLPTEELHCPRCGEPVLKGANYCSNCRLFLSPSESGLHLRIPPLLLQQPTAPIVPNNSIAEQPTIEMRPEAARNGQTNQIDKEATMHFAPIQSQDELSATIIPLDTRASTRTNPGIKRKHKPNEDSHFAAQGTLNISSHPLRFGLFVVADGMGGHANGQDASRRAIQTIADFMLPRLIKEVDIQDSAPGQLLAEAVQSANLAVHQNNMELHADMGTTVTAAFVVGSTAYVTNVGDSRTYLYRLSQGLRKITLDHSVVASLVEAGIIKPDDIYTHPKRNQIYRSLGEKPNVEVDLFTVPLELGDKLILCSDGLWDMVRDPKIEETIKSHTDNSEECAEALIQAALDGGGEDNVTVIVAEIIKASKQTPITGIQLLAKPETVQIPQL</sequence>
<protein>
    <recommendedName>
        <fullName evidence="3">PPM-type phosphatase domain-containing protein</fullName>
    </recommendedName>
</protein>
<dbReference type="GO" id="GO:0004722">
    <property type="term" value="F:protein serine/threonine phosphatase activity"/>
    <property type="evidence" value="ECO:0007669"/>
    <property type="project" value="InterPro"/>
</dbReference>
<dbReference type="InterPro" id="IPR036457">
    <property type="entry name" value="PPM-type-like_dom_sf"/>
</dbReference>
<evidence type="ECO:0000256" key="1">
    <source>
        <dbReference type="SAM" id="Phobius"/>
    </source>
</evidence>
<dbReference type="Gene3D" id="3.60.40.10">
    <property type="entry name" value="PPM-type phosphatase domain"/>
    <property type="match status" value="1"/>
</dbReference>
<dbReference type="AlphaFoldDB" id="A0A4P6K1K7"/>
<dbReference type="Proteomes" id="UP000290365">
    <property type="component" value="Chromosome"/>
</dbReference>
<dbReference type="EMBL" id="CP035758">
    <property type="protein sequence ID" value="QBD81356.1"/>
    <property type="molecule type" value="Genomic_DNA"/>
</dbReference>
<evidence type="ECO:0000259" key="3">
    <source>
        <dbReference type="PROSITE" id="PS51746"/>
    </source>
</evidence>